<accession>A0A5J5A8D9</accession>
<evidence type="ECO:0000313" key="2">
    <source>
        <dbReference type="Proteomes" id="UP000325577"/>
    </source>
</evidence>
<sequence>MQRMCHSLREKKWRNRGNLRKAKEGREGGLANYIDIEGRTLLKVPSYENIVQIGVLTSFAYPLEGVPGENVVATTRLEEC</sequence>
<reference evidence="1 2" key="1">
    <citation type="submission" date="2019-09" db="EMBL/GenBank/DDBJ databases">
        <title>A chromosome-level genome assembly of the Chinese tupelo Nyssa sinensis.</title>
        <authorList>
            <person name="Yang X."/>
            <person name="Kang M."/>
            <person name="Yang Y."/>
            <person name="Xiong H."/>
            <person name="Wang M."/>
            <person name="Zhang Z."/>
            <person name="Wang Z."/>
            <person name="Wu H."/>
            <person name="Ma T."/>
            <person name="Liu J."/>
            <person name="Xi Z."/>
        </authorList>
    </citation>
    <scope>NUCLEOTIDE SEQUENCE [LARGE SCALE GENOMIC DNA]</scope>
    <source>
        <strain evidence="1">J267</strain>
        <tissue evidence="1">Leaf</tissue>
    </source>
</reference>
<evidence type="ECO:0000313" key="1">
    <source>
        <dbReference type="EMBL" id="KAA8527173.1"/>
    </source>
</evidence>
<proteinExistence type="predicted"/>
<protein>
    <submittedName>
        <fullName evidence="1">Uncharacterized protein</fullName>
    </submittedName>
</protein>
<dbReference type="OrthoDB" id="1722691at2759"/>
<name>A0A5J5A8D9_9ASTE</name>
<organism evidence="1 2">
    <name type="scientific">Nyssa sinensis</name>
    <dbReference type="NCBI Taxonomy" id="561372"/>
    <lineage>
        <taxon>Eukaryota</taxon>
        <taxon>Viridiplantae</taxon>
        <taxon>Streptophyta</taxon>
        <taxon>Embryophyta</taxon>
        <taxon>Tracheophyta</taxon>
        <taxon>Spermatophyta</taxon>
        <taxon>Magnoliopsida</taxon>
        <taxon>eudicotyledons</taxon>
        <taxon>Gunneridae</taxon>
        <taxon>Pentapetalae</taxon>
        <taxon>asterids</taxon>
        <taxon>Cornales</taxon>
        <taxon>Nyssaceae</taxon>
        <taxon>Nyssa</taxon>
    </lineage>
</organism>
<dbReference type="EMBL" id="CM018046">
    <property type="protein sequence ID" value="KAA8527173.1"/>
    <property type="molecule type" value="Genomic_DNA"/>
</dbReference>
<dbReference type="Proteomes" id="UP000325577">
    <property type="component" value="Linkage Group LG3"/>
</dbReference>
<dbReference type="AlphaFoldDB" id="A0A5J5A8D9"/>
<gene>
    <name evidence="1" type="ORF">F0562_008598</name>
</gene>
<keyword evidence="2" id="KW-1185">Reference proteome</keyword>